<evidence type="ECO:0000313" key="12">
    <source>
        <dbReference type="WBParaSite" id="PSAMB.scaffold1600size29522.g14056.t1"/>
    </source>
</evidence>
<protein>
    <recommendedName>
        <fullName evidence="5">hydroxyacylglutathione hydrolase</fullName>
        <ecNumber evidence="5">3.1.2.6</ecNumber>
    </recommendedName>
    <alternativeName>
        <fullName evidence="9">Glyoxalase II</fullName>
    </alternativeName>
</protein>
<dbReference type="HAMAP" id="MF_01374">
    <property type="entry name" value="Glyoxalase_2"/>
    <property type="match status" value="1"/>
</dbReference>
<comment type="similarity">
    <text evidence="4">Belongs to the metallo-beta-lactamase superfamily. Glyoxalase II family.</text>
</comment>
<evidence type="ECO:0000256" key="7">
    <source>
        <dbReference type="ARBA" id="ARBA00022801"/>
    </source>
</evidence>
<name>A0A914V6S9_9BILA</name>
<evidence type="ECO:0000256" key="6">
    <source>
        <dbReference type="ARBA" id="ARBA00022723"/>
    </source>
</evidence>
<proteinExistence type="inferred from homology"/>
<dbReference type="InterPro" id="IPR036866">
    <property type="entry name" value="RibonucZ/Hydroxyglut_hydro"/>
</dbReference>
<comment type="cofactor">
    <cofactor evidence="2">
        <name>Zn(2+)</name>
        <dbReference type="ChEBI" id="CHEBI:29105"/>
    </cofactor>
</comment>
<reference evidence="12" key="1">
    <citation type="submission" date="2022-11" db="UniProtKB">
        <authorList>
            <consortium name="WormBaseParasite"/>
        </authorList>
    </citation>
    <scope>IDENTIFICATION</scope>
</reference>
<dbReference type="GO" id="GO:0004416">
    <property type="term" value="F:hydroxyacylglutathione hydrolase activity"/>
    <property type="evidence" value="ECO:0007669"/>
    <property type="project" value="UniProtKB-EC"/>
</dbReference>
<dbReference type="AlphaFoldDB" id="A0A914V6S9"/>
<evidence type="ECO:0000256" key="1">
    <source>
        <dbReference type="ARBA" id="ARBA00001623"/>
    </source>
</evidence>
<evidence type="ECO:0000256" key="9">
    <source>
        <dbReference type="ARBA" id="ARBA00031044"/>
    </source>
</evidence>
<evidence type="ECO:0000259" key="10">
    <source>
        <dbReference type="SMART" id="SM00849"/>
    </source>
</evidence>
<dbReference type="WBParaSite" id="PSAMB.scaffold1600size29522.g14056.t1">
    <property type="protein sequence ID" value="PSAMB.scaffold1600size29522.g14056.t1"/>
    <property type="gene ID" value="PSAMB.scaffold1600size29522.g14056"/>
</dbReference>
<evidence type="ECO:0000256" key="8">
    <source>
        <dbReference type="ARBA" id="ARBA00022833"/>
    </source>
</evidence>
<evidence type="ECO:0000256" key="3">
    <source>
        <dbReference type="ARBA" id="ARBA00004963"/>
    </source>
</evidence>
<dbReference type="CDD" id="cd07723">
    <property type="entry name" value="hydroxyacylglutathione_hydrolase_MBL-fold"/>
    <property type="match status" value="1"/>
</dbReference>
<keyword evidence="7" id="KW-0378">Hydrolase</keyword>
<dbReference type="GO" id="GO:0046872">
    <property type="term" value="F:metal ion binding"/>
    <property type="evidence" value="ECO:0007669"/>
    <property type="project" value="UniProtKB-KW"/>
</dbReference>
<dbReference type="InterPro" id="IPR032282">
    <property type="entry name" value="HAGH_C"/>
</dbReference>
<dbReference type="Proteomes" id="UP000887566">
    <property type="component" value="Unplaced"/>
</dbReference>
<dbReference type="NCBIfam" id="TIGR03413">
    <property type="entry name" value="GSH_gloB"/>
    <property type="match status" value="1"/>
</dbReference>
<dbReference type="SUPFAM" id="SSF56281">
    <property type="entry name" value="Metallo-hydrolase/oxidoreductase"/>
    <property type="match status" value="1"/>
</dbReference>
<evidence type="ECO:0000256" key="4">
    <source>
        <dbReference type="ARBA" id="ARBA00006759"/>
    </source>
</evidence>
<organism evidence="11 12">
    <name type="scientific">Plectus sambesii</name>
    <dbReference type="NCBI Taxonomy" id="2011161"/>
    <lineage>
        <taxon>Eukaryota</taxon>
        <taxon>Metazoa</taxon>
        <taxon>Ecdysozoa</taxon>
        <taxon>Nematoda</taxon>
        <taxon>Chromadorea</taxon>
        <taxon>Plectida</taxon>
        <taxon>Plectina</taxon>
        <taxon>Plectoidea</taxon>
        <taxon>Plectidae</taxon>
        <taxon>Plectus</taxon>
    </lineage>
</organism>
<sequence>MLFGLVRKALLQTSRTSKLKFAARMLSVFPIPALQDNYMYLIVDSETREAAIVDPVEPATVLKSVAEHDVKLTTVLTTHHHWDHAGGNEDLVKQQQGLTVYGGDDRIGALSKKVGHGDALKIGSLSVKCLFTPCHTTGHICYYVTDAEGNKAVFTGDTLFVAGCGRFFEGTPDQMYKALVEILGSLPDDTKVYVGHEYTEKNLKYAKHAEPDNPEIDSKIAWAKKTRAENKYTVPSTIADEKLFNPFVRVATSETLQARAGSKDPVQVMAFLRKEKDSF</sequence>
<evidence type="ECO:0000256" key="5">
    <source>
        <dbReference type="ARBA" id="ARBA00011917"/>
    </source>
</evidence>
<dbReference type="Gene3D" id="3.60.15.10">
    <property type="entry name" value="Ribonuclease Z/Hydroxyacylglutathione hydrolase-like"/>
    <property type="match status" value="1"/>
</dbReference>
<comment type="catalytic activity">
    <reaction evidence="1">
        <text>an S-(2-hydroxyacyl)glutathione + H2O = a 2-hydroxy carboxylate + glutathione + H(+)</text>
        <dbReference type="Rhea" id="RHEA:21864"/>
        <dbReference type="ChEBI" id="CHEBI:15377"/>
        <dbReference type="ChEBI" id="CHEBI:15378"/>
        <dbReference type="ChEBI" id="CHEBI:57925"/>
        <dbReference type="ChEBI" id="CHEBI:58896"/>
        <dbReference type="ChEBI" id="CHEBI:71261"/>
        <dbReference type="EC" id="3.1.2.6"/>
    </reaction>
</comment>
<keyword evidence="8" id="KW-0862">Zinc</keyword>
<dbReference type="GO" id="GO:0019243">
    <property type="term" value="P:methylglyoxal catabolic process to D-lactate via S-lactoyl-glutathione"/>
    <property type="evidence" value="ECO:0007669"/>
    <property type="project" value="InterPro"/>
</dbReference>
<keyword evidence="6" id="KW-0479">Metal-binding</keyword>
<accession>A0A914V6S9</accession>
<feature type="domain" description="Metallo-beta-lactamase" evidence="10">
    <location>
        <begin position="36"/>
        <end position="196"/>
    </location>
</feature>
<dbReference type="SMART" id="SM00849">
    <property type="entry name" value="Lactamase_B"/>
    <property type="match status" value="1"/>
</dbReference>
<dbReference type="InterPro" id="IPR035680">
    <property type="entry name" value="Clx_II_MBL"/>
</dbReference>
<evidence type="ECO:0000313" key="11">
    <source>
        <dbReference type="Proteomes" id="UP000887566"/>
    </source>
</evidence>
<dbReference type="Pfam" id="PF00753">
    <property type="entry name" value="Lactamase_B"/>
    <property type="match status" value="2"/>
</dbReference>
<dbReference type="FunFam" id="3.60.15.10:FF:000019">
    <property type="entry name" value="Hydroxyacylglutathione hydrolase, mitochondrial"/>
    <property type="match status" value="1"/>
</dbReference>
<dbReference type="PANTHER" id="PTHR11935">
    <property type="entry name" value="BETA LACTAMASE DOMAIN"/>
    <property type="match status" value="1"/>
</dbReference>
<dbReference type="PIRSF" id="PIRSF005457">
    <property type="entry name" value="Glx"/>
    <property type="match status" value="1"/>
</dbReference>
<dbReference type="PANTHER" id="PTHR11935:SF94">
    <property type="entry name" value="TENZING NORGAY, ISOFORM C"/>
    <property type="match status" value="1"/>
</dbReference>
<dbReference type="InterPro" id="IPR017782">
    <property type="entry name" value="Hydroxyacylglutathione_Hdrlase"/>
</dbReference>
<dbReference type="InterPro" id="IPR001279">
    <property type="entry name" value="Metallo-B-lactamas"/>
</dbReference>
<dbReference type="EC" id="3.1.2.6" evidence="5"/>
<dbReference type="Pfam" id="PF16123">
    <property type="entry name" value="HAGH_C"/>
    <property type="match status" value="1"/>
</dbReference>
<keyword evidence="11" id="KW-1185">Reference proteome</keyword>
<evidence type="ECO:0000256" key="2">
    <source>
        <dbReference type="ARBA" id="ARBA00001947"/>
    </source>
</evidence>
<comment type="pathway">
    <text evidence="3">Secondary metabolite metabolism; methylglyoxal degradation; (R)-lactate from methylglyoxal: step 2/2.</text>
</comment>